<proteinExistence type="predicted"/>
<comment type="caution">
    <text evidence="1">The sequence shown here is derived from an EMBL/GenBank/DDBJ whole genome shotgun (WGS) entry which is preliminary data.</text>
</comment>
<evidence type="ECO:0000313" key="1">
    <source>
        <dbReference type="EMBL" id="MEQ2304897.1"/>
    </source>
</evidence>
<sequence length="83" mass="9324">MISGRLNFCQRAGSRCTGHHVGNGDTWRNPEVAETEGGYNDLNSLLQKDLPLETEMHLTGESEQKLMRMCLRIFSKQGTSQVN</sequence>
<protein>
    <submittedName>
        <fullName evidence="1">Uncharacterized protein</fullName>
    </submittedName>
</protein>
<evidence type="ECO:0000313" key="2">
    <source>
        <dbReference type="Proteomes" id="UP001469553"/>
    </source>
</evidence>
<keyword evidence="2" id="KW-1185">Reference proteome</keyword>
<organism evidence="1 2">
    <name type="scientific">Ameca splendens</name>
    <dbReference type="NCBI Taxonomy" id="208324"/>
    <lineage>
        <taxon>Eukaryota</taxon>
        <taxon>Metazoa</taxon>
        <taxon>Chordata</taxon>
        <taxon>Craniata</taxon>
        <taxon>Vertebrata</taxon>
        <taxon>Euteleostomi</taxon>
        <taxon>Actinopterygii</taxon>
        <taxon>Neopterygii</taxon>
        <taxon>Teleostei</taxon>
        <taxon>Neoteleostei</taxon>
        <taxon>Acanthomorphata</taxon>
        <taxon>Ovalentaria</taxon>
        <taxon>Atherinomorphae</taxon>
        <taxon>Cyprinodontiformes</taxon>
        <taxon>Goodeidae</taxon>
        <taxon>Ameca</taxon>
    </lineage>
</organism>
<dbReference type="Proteomes" id="UP001469553">
    <property type="component" value="Unassembled WGS sequence"/>
</dbReference>
<name>A0ABV0ZGB8_9TELE</name>
<gene>
    <name evidence="1" type="ORF">AMECASPLE_032005</name>
</gene>
<dbReference type="EMBL" id="JAHRIP010060501">
    <property type="protein sequence ID" value="MEQ2304897.1"/>
    <property type="molecule type" value="Genomic_DNA"/>
</dbReference>
<accession>A0ABV0ZGB8</accession>
<reference evidence="1 2" key="1">
    <citation type="submission" date="2021-06" db="EMBL/GenBank/DDBJ databases">
        <authorList>
            <person name="Palmer J.M."/>
        </authorList>
    </citation>
    <scope>NUCLEOTIDE SEQUENCE [LARGE SCALE GENOMIC DNA]</scope>
    <source>
        <strain evidence="1 2">AS_MEX2019</strain>
        <tissue evidence="1">Muscle</tissue>
    </source>
</reference>